<accession>A0A8J5JIT6</accession>
<protein>
    <submittedName>
        <fullName evidence="1">Polysialic acid O-acetyltransferase-like 2</fullName>
    </submittedName>
</protein>
<name>A0A8J5JIT6_HOMAM</name>
<dbReference type="AlphaFoldDB" id="A0A8J5JIT6"/>
<sequence length="155" mass="18085">YVKHLWHSRPGTQDLALKTWYSRPGTPDLALKTWHSRPGTQDQALQTWHSRPGTQDQALQTWHSRPGTQDLVLKTWHSRPGTYRIPKWRIVYSIVYDLYGRHEHKQCVPVEVTGGPVVTCSRCPSDLQMPQMRLTALTPLMWFSRSDRFFGAMTW</sequence>
<organism evidence="1 2">
    <name type="scientific">Homarus americanus</name>
    <name type="common">American lobster</name>
    <dbReference type="NCBI Taxonomy" id="6706"/>
    <lineage>
        <taxon>Eukaryota</taxon>
        <taxon>Metazoa</taxon>
        <taxon>Ecdysozoa</taxon>
        <taxon>Arthropoda</taxon>
        <taxon>Crustacea</taxon>
        <taxon>Multicrustacea</taxon>
        <taxon>Malacostraca</taxon>
        <taxon>Eumalacostraca</taxon>
        <taxon>Eucarida</taxon>
        <taxon>Decapoda</taxon>
        <taxon>Pleocyemata</taxon>
        <taxon>Astacidea</taxon>
        <taxon>Nephropoidea</taxon>
        <taxon>Nephropidae</taxon>
        <taxon>Homarus</taxon>
    </lineage>
</organism>
<feature type="non-terminal residue" evidence="1">
    <location>
        <position position="1"/>
    </location>
</feature>
<proteinExistence type="predicted"/>
<dbReference type="EMBL" id="JAHLQT010033762">
    <property type="protein sequence ID" value="KAG7159227.1"/>
    <property type="molecule type" value="Genomic_DNA"/>
</dbReference>
<evidence type="ECO:0000313" key="2">
    <source>
        <dbReference type="Proteomes" id="UP000747542"/>
    </source>
</evidence>
<dbReference type="Proteomes" id="UP000747542">
    <property type="component" value="Unassembled WGS sequence"/>
</dbReference>
<keyword evidence="2" id="KW-1185">Reference proteome</keyword>
<comment type="caution">
    <text evidence="1">The sequence shown here is derived from an EMBL/GenBank/DDBJ whole genome shotgun (WGS) entry which is preliminary data.</text>
</comment>
<evidence type="ECO:0000313" key="1">
    <source>
        <dbReference type="EMBL" id="KAG7159227.1"/>
    </source>
</evidence>
<gene>
    <name evidence="1" type="primary">neuO-L2</name>
    <name evidence="1" type="ORF">Hamer_G016623</name>
</gene>
<reference evidence="1" key="1">
    <citation type="journal article" date="2021" name="Sci. Adv.">
        <title>The American lobster genome reveals insights on longevity, neural, and immune adaptations.</title>
        <authorList>
            <person name="Polinski J.M."/>
            <person name="Zimin A.V."/>
            <person name="Clark K.F."/>
            <person name="Kohn A.B."/>
            <person name="Sadowski N."/>
            <person name="Timp W."/>
            <person name="Ptitsyn A."/>
            <person name="Khanna P."/>
            <person name="Romanova D.Y."/>
            <person name="Williams P."/>
            <person name="Greenwood S.J."/>
            <person name="Moroz L.L."/>
            <person name="Walt D.R."/>
            <person name="Bodnar A.G."/>
        </authorList>
    </citation>
    <scope>NUCLEOTIDE SEQUENCE</scope>
    <source>
        <strain evidence="1">GMGI-L3</strain>
    </source>
</reference>